<dbReference type="Gene3D" id="2.170.130.10">
    <property type="entry name" value="TonB-dependent receptor, plug domain"/>
    <property type="match status" value="1"/>
</dbReference>
<evidence type="ECO:0000256" key="8">
    <source>
        <dbReference type="PROSITE-ProRule" id="PRU01360"/>
    </source>
</evidence>
<feature type="signal peptide" evidence="10">
    <location>
        <begin position="1"/>
        <end position="24"/>
    </location>
</feature>
<dbReference type="Gene3D" id="2.40.170.20">
    <property type="entry name" value="TonB-dependent receptor, beta-barrel domain"/>
    <property type="match status" value="1"/>
</dbReference>
<dbReference type="NCBIfam" id="TIGR04057">
    <property type="entry name" value="SusC_RagA_signa"/>
    <property type="match status" value="1"/>
</dbReference>
<keyword evidence="13" id="KW-0675">Receptor</keyword>
<evidence type="ECO:0000256" key="5">
    <source>
        <dbReference type="ARBA" id="ARBA00023077"/>
    </source>
</evidence>
<feature type="domain" description="TonB-dependent receptor-like beta-barrel" evidence="11">
    <location>
        <begin position="422"/>
        <end position="835"/>
    </location>
</feature>
<dbReference type="InterPro" id="IPR039426">
    <property type="entry name" value="TonB-dep_rcpt-like"/>
</dbReference>
<proteinExistence type="inferred from homology"/>
<keyword evidence="6 8" id="KW-0472">Membrane</keyword>
<keyword evidence="7 8" id="KW-0998">Cell outer membrane</keyword>
<dbReference type="Proteomes" id="UP000448877">
    <property type="component" value="Unassembled WGS sequence"/>
</dbReference>
<dbReference type="EMBL" id="VVYV01000007">
    <property type="protein sequence ID" value="KAA5421540.1"/>
    <property type="molecule type" value="Genomic_DNA"/>
</dbReference>
<organism evidence="13 14">
    <name type="scientific">Bacteroides cellulosilyticus</name>
    <dbReference type="NCBI Taxonomy" id="246787"/>
    <lineage>
        <taxon>Bacteria</taxon>
        <taxon>Pseudomonadati</taxon>
        <taxon>Bacteroidota</taxon>
        <taxon>Bacteroidia</taxon>
        <taxon>Bacteroidales</taxon>
        <taxon>Bacteroidaceae</taxon>
        <taxon>Bacteroides</taxon>
    </lineage>
</organism>
<evidence type="ECO:0000313" key="13">
    <source>
        <dbReference type="EMBL" id="KAA5421540.1"/>
    </source>
</evidence>
<dbReference type="RefSeq" id="WP_060407526.1">
    <property type="nucleotide sequence ID" value="NZ_CABMLT010000002.1"/>
</dbReference>
<comment type="caution">
    <text evidence="13">The sequence shown here is derived from an EMBL/GenBank/DDBJ whole genome shotgun (WGS) entry which is preliminary data.</text>
</comment>
<dbReference type="AlphaFoldDB" id="A0A3D6APN3"/>
<comment type="similarity">
    <text evidence="8 9">Belongs to the TonB-dependent receptor family.</text>
</comment>
<dbReference type="SUPFAM" id="SSF56935">
    <property type="entry name" value="Porins"/>
    <property type="match status" value="1"/>
</dbReference>
<evidence type="ECO:0000256" key="3">
    <source>
        <dbReference type="ARBA" id="ARBA00022452"/>
    </source>
</evidence>
<dbReference type="Pfam" id="PF07715">
    <property type="entry name" value="Plug"/>
    <property type="match status" value="1"/>
</dbReference>
<evidence type="ECO:0000313" key="14">
    <source>
        <dbReference type="Proteomes" id="UP000448877"/>
    </source>
</evidence>
<evidence type="ECO:0000256" key="9">
    <source>
        <dbReference type="RuleBase" id="RU003357"/>
    </source>
</evidence>
<reference evidence="13 14" key="1">
    <citation type="journal article" date="2019" name="Nat. Med.">
        <title>A library of human gut bacterial isolates paired with longitudinal multiomics data enables mechanistic microbiome research.</title>
        <authorList>
            <person name="Poyet M."/>
            <person name="Groussin M."/>
            <person name="Gibbons S.M."/>
            <person name="Avila-Pacheco J."/>
            <person name="Jiang X."/>
            <person name="Kearney S.M."/>
            <person name="Perrotta A.R."/>
            <person name="Berdy B."/>
            <person name="Zhao S."/>
            <person name="Lieberman T.D."/>
            <person name="Swanson P.K."/>
            <person name="Smith M."/>
            <person name="Roesemann S."/>
            <person name="Alexander J.E."/>
            <person name="Rich S.A."/>
            <person name="Livny J."/>
            <person name="Vlamakis H."/>
            <person name="Clish C."/>
            <person name="Bullock K."/>
            <person name="Deik A."/>
            <person name="Scott J."/>
            <person name="Pierce K.A."/>
            <person name="Xavier R.J."/>
            <person name="Alm E.J."/>
        </authorList>
    </citation>
    <scope>NUCLEOTIDE SEQUENCE [LARGE SCALE GENOMIC DNA]</scope>
    <source>
        <strain evidence="13 14">BIOML-A6</strain>
    </source>
</reference>
<protein>
    <submittedName>
        <fullName evidence="13">TonB-dependent receptor</fullName>
    </submittedName>
</protein>
<dbReference type="Pfam" id="PF00593">
    <property type="entry name" value="TonB_dep_Rec_b-barrel"/>
    <property type="match status" value="1"/>
</dbReference>
<dbReference type="GO" id="GO:0009279">
    <property type="term" value="C:cell outer membrane"/>
    <property type="evidence" value="ECO:0007669"/>
    <property type="project" value="UniProtKB-SubCell"/>
</dbReference>
<accession>A0A3D6APN3</accession>
<keyword evidence="4 8" id="KW-0812">Transmembrane</keyword>
<evidence type="ECO:0000256" key="7">
    <source>
        <dbReference type="ARBA" id="ARBA00023237"/>
    </source>
</evidence>
<evidence type="ECO:0000256" key="6">
    <source>
        <dbReference type="ARBA" id="ARBA00023136"/>
    </source>
</evidence>
<gene>
    <name evidence="13" type="ORF">F2Y81_06560</name>
</gene>
<keyword evidence="10" id="KW-0732">Signal</keyword>
<dbReference type="Gene3D" id="2.60.40.1120">
    <property type="entry name" value="Carboxypeptidase-like, regulatory domain"/>
    <property type="match status" value="1"/>
</dbReference>
<keyword evidence="3 8" id="KW-1134">Transmembrane beta strand</keyword>
<dbReference type="InterPro" id="IPR023997">
    <property type="entry name" value="TonB-dep_OMP_SusC/RagA_CS"/>
</dbReference>
<feature type="chain" id="PRO_5030075616" evidence="10">
    <location>
        <begin position="25"/>
        <end position="1077"/>
    </location>
</feature>
<name>A0A3D6APN3_9BACE</name>
<evidence type="ECO:0000256" key="4">
    <source>
        <dbReference type="ARBA" id="ARBA00022692"/>
    </source>
</evidence>
<sequence length="1077" mass="118260">MRILHKNLCLLMLILISCPLSILAQNKTITGTVRDAIDVVIGASVTVKGNSSVGTITDMDGNFKLSVPASAKELIVSFIGYDNHTVIIGNKTHFDITLKESSVMLEEVVAIGYAKVKRKDLTGSTSSVSSSELAAVPAITAAQALQGKAAGVNIVTKSGAPGAGINITVRGGTSITQSTEPLYIVDGFEMSDALTNIDVNDIESIDILKDASATAIYGSRGSNGIVLITTKSGKKGKTQITYNTYFSFDKLSKKLDMMSNAEDFVKYQYEMAELQGKTAVWSNVFDNGKGIDASDFYSGVYGRINSQYGDAYGIDWQDEVFGGSALTQNHNVNVSTGTEKTQVMLSYNYSDQEGLLANHGIKKNSIRAKVNTELYKGVRFDLNTMFSGNSTDGGGAYSGMKNVLLQPINGGSMFTRDDLLYTQTYPDFSGFDASFDTANPIVQNDASTSNKRSKLYTVNAGLEFDFLKHFTWRTAGSYTWSHSKSTSFADENSTSYIMDPSNTGINGSISNSESYKWQVTNTLNYSQTFAKKHKVNVLMGHEVTYSESESDKMTLIKFPYPNHGLDNITDATVKEQSTSHKNSGIVSAFARFNYTFDERYLLTATVRGDGATNFAKGNKWGVFPSVSGAWRISEENFWKNSKLMNVVNSLKLRVGYGVTGNNAIGSSKYTTNYSQTTYPMGNNENNSAYVVGTTLGNKDLKWETLHATNIGLDISLFNSRVNLTAEWYNNQISDLLMNCVIPSSTGYSSQYQNVGEMRNRGWEITLNTVNINTKNFRWTTDLNLAFNSSKVLALEGVEDHKTFAAGSNRSGTLTYYAVVGEALGDMYGYVYDGIYTTDDFTQGEDGSFILRDGVVKPFDGTPQPGDIKFAADNEAGDQFTRQYVKIGNGTPDCIGGFNNTFSFYGFDLSVFMKFSIGNDVYNATKHSMSPYALYQNVPAEFGNNYYRLVDPATGKKATTLARLKELNPNESLRKWSLNTTNSSYITYPSSYYVEDGSYLRIAQLTLGYTFPKKWLQKIMISNARVYFTANNLATITGYSGYDPEVSSANDNVVCTPGYDSSTYPRSRSYVVGLNLTF</sequence>
<keyword evidence="2 8" id="KW-0813">Transport</keyword>
<dbReference type="InterPro" id="IPR036942">
    <property type="entry name" value="Beta-barrel_TonB_sf"/>
</dbReference>
<evidence type="ECO:0000259" key="11">
    <source>
        <dbReference type="Pfam" id="PF00593"/>
    </source>
</evidence>
<dbReference type="FunFam" id="2.170.130.10:FF:000008">
    <property type="entry name" value="SusC/RagA family TonB-linked outer membrane protein"/>
    <property type="match status" value="1"/>
</dbReference>
<evidence type="ECO:0000256" key="10">
    <source>
        <dbReference type="SAM" id="SignalP"/>
    </source>
</evidence>
<dbReference type="InterPro" id="IPR012910">
    <property type="entry name" value="Plug_dom"/>
</dbReference>
<dbReference type="InterPro" id="IPR008969">
    <property type="entry name" value="CarboxyPept-like_regulatory"/>
</dbReference>
<dbReference type="InterPro" id="IPR000531">
    <property type="entry name" value="Beta-barrel_TonB"/>
</dbReference>
<evidence type="ECO:0000256" key="2">
    <source>
        <dbReference type="ARBA" id="ARBA00022448"/>
    </source>
</evidence>
<dbReference type="PROSITE" id="PS51257">
    <property type="entry name" value="PROKAR_LIPOPROTEIN"/>
    <property type="match status" value="1"/>
</dbReference>
<dbReference type="InterPro" id="IPR037066">
    <property type="entry name" value="Plug_dom_sf"/>
</dbReference>
<keyword evidence="5 9" id="KW-0798">TonB box</keyword>
<dbReference type="PROSITE" id="PS52016">
    <property type="entry name" value="TONB_DEPENDENT_REC_3"/>
    <property type="match status" value="1"/>
</dbReference>
<evidence type="ECO:0000259" key="12">
    <source>
        <dbReference type="Pfam" id="PF07715"/>
    </source>
</evidence>
<feature type="domain" description="TonB-dependent receptor plug" evidence="12">
    <location>
        <begin position="118"/>
        <end position="225"/>
    </location>
</feature>
<dbReference type="InterPro" id="IPR023996">
    <property type="entry name" value="TonB-dep_OMP_SusC/RagA"/>
</dbReference>
<comment type="subcellular location">
    <subcellularLocation>
        <location evidence="1 8">Cell outer membrane</location>
        <topology evidence="1 8">Multi-pass membrane protein</topology>
    </subcellularLocation>
</comment>
<dbReference type="NCBIfam" id="TIGR04056">
    <property type="entry name" value="OMP_RagA_SusC"/>
    <property type="match status" value="1"/>
</dbReference>
<dbReference type="Pfam" id="PF13715">
    <property type="entry name" value="CarbopepD_reg_2"/>
    <property type="match status" value="1"/>
</dbReference>
<dbReference type="SUPFAM" id="SSF49464">
    <property type="entry name" value="Carboxypeptidase regulatory domain-like"/>
    <property type="match status" value="1"/>
</dbReference>
<evidence type="ECO:0000256" key="1">
    <source>
        <dbReference type="ARBA" id="ARBA00004571"/>
    </source>
</evidence>